<keyword evidence="14" id="KW-1185">Reference proteome</keyword>
<dbReference type="Pfam" id="PF01654">
    <property type="entry name" value="Cyt_bd_oxida_I"/>
    <property type="match status" value="1"/>
</dbReference>
<keyword evidence="11 12" id="KW-0472">Membrane</keyword>
<evidence type="ECO:0000256" key="4">
    <source>
        <dbReference type="ARBA" id="ARBA00022475"/>
    </source>
</evidence>
<keyword evidence="7" id="KW-0479">Metal-binding</keyword>
<keyword evidence="3" id="KW-0813">Transport</keyword>
<evidence type="ECO:0000256" key="10">
    <source>
        <dbReference type="ARBA" id="ARBA00023004"/>
    </source>
</evidence>
<feature type="transmembrane region" description="Helical" evidence="12">
    <location>
        <begin position="343"/>
        <end position="362"/>
    </location>
</feature>
<dbReference type="GO" id="GO:0070069">
    <property type="term" value="C:cytochrome complex"/>
    <property type="evidence" value="ECO:0007669"/>
    <property type="project" value="InterPro"/>
</dbReference>
<keyword evidence="5" id="KW-0349">Heme</keyword>
<evidence type="ECO:0000256" key="5">
    <source>
        <dbReference type="ARBA" id="ARBA00022617"/>
    </source>
</evidence>
<evidence type="ECO:0000313" key="14">
    <source>
        <dbReference type="Proteomes" id="UP000502706"/>
    </source>
</evidence>
<dbReference type="GO" id="GO:0046872">
    <property type="term" value="F:metal ion binding"/>
    <property type="evidence" value="ECO:0007669"/>
    <property type="project" value="UniProtKB-KW"/>
</dbReference>
<evidence type="ECO:0000256" key="12">
    <source>
        <dbReference type="SAM" id="Phobius"/>
    </source>
</evidence>
<comment type="subcellular location">
    <subcellularLocation>
        <location evidence="1">Cell membrane</location>
        <topology evidence="1">Multi-pass membrane protein</topology>
    </subcellularLocation>
</comment>
<evidence type="ECO:0000256" key="1">
    <source>
        <dbReference type="ARBA" id="ARBA00004651"/>
    </source>
</evidence>
<dbReference type="GO" id="GO:0019646">
    <property type="term" value="P:aerobic electron transport chain"/>
    <property type="evidence" value="ECO:0007669"/>
    <property type="project" value="InterPro"/>
</dbReference>
<dbReference type="EMBL" id="CP045121">
    <property type="protein sequence ID" value="QIN77773.1"/>
    <property type="molecule type" value="Genomic_DNA"/>
</dbReference>
<keyword evidence="4" id="KW-1003">Cell membrane</keyword>
<feature type="transmembrane region" description="Helical" evidence="12">
    <location>
        <begin position="107"/>
        <end position="128"/>
    </location>
</feature>
<feature type="transmembrane region" description="Helical" evidence="12">
    <location>
        <begin position="308"/>
        <end position="331"/>
    </location>
</feature>
<comment type="similarity">
    <text evidence="2">Belongs to the cytochrome ubiquinol oxidase subunit 1 family.</text>
</comment>
<feature type="transmembrane region" description="Helical" evidence="12">
    <location>
        <begin position="35"/>
        <end position="59"/>
    </location>
</feature>
<evidence type="ECO:0000256" key="2">
    <source>
        <dbReference type="ARBA" id="ARBA00009819"/>
    </source>
</evidence>
<dbReference type="AlphaFoldDB" id="A0A6G8PTW8"/>
<dbReference type="GO" id="GO:0009055">
    <property type="term" value="F:electron transfer activity"/>
    <property type="evidence" value="ECO:0007669"/>
    <property type="project" value="InterPro"/>
</dbReference>
<keyword evidence="10" id="KW-0408">Iron</keyword>
<feature type="transmembrane region" description="Helical" evidence="12">
    <location>
        <begin position="80"/>
        <end position="101"/>
    </location>
</feature>
<gene>
    <name evidence="13" type="ORF">GBA65_03740</name>
</gene>
<evidence type="ECO:0000256" key="6">
    <source>
        <dbReference type="ARBA" id="ARBA00022692"/>
    </source>
</evidence>
<keyword evidence="6 12" id="KW-0812">Transmembrane</keyword>
<sequence>MGWISLSGLELFLAQVEVAEEFRFPGGIRVFTGLTMLVHMFFAELFVGFAIAAPVLQAWGARTGSPRMDRLAHSMVRFNVLTFSTGATFAVLFVVLLVGFYPQLTAALFTQFFYIIVLAMLSMFLALWGMYSYYYKWDRFSVLKKRRHALLGFSMGAGIWMWMVFMSGIDSYMTNGGGPSGVALGSGNIGSFGLALQGIFNPMFVEEILHRTFANLSWPAFALAAWAAFNYIRAKSPENKAFYDWATSVGLTWGVGFLLLQPIGGFAIAYSLKGGYYRGEGEPLPGSARPYENLMGIGGGAGSTANTLLIVLLIMVVALFVLSNIAMYMGAGRHPDRGSRRPIQIFGLVAAVAGLYAISPLADFPFLYMRYIMLLVMVLATFGALLTYVRGRLRFRYGSPGTAYRVVLLSLGIIAASTALGMGWMKSNSRVPYTVYNQPDFTVEAEEPPSGFGR</sequence>
<feature type="transmembrane region" description="Helical" evidence="12">
    <location>
        <begin position="368"/>
        <end position="391"/>
    </location>
</feature>
<protein>
    <submittedName>
        <fullName evidence="13">Uncharacterized protein</fullName>
    </submittedName>
</protein>
<keyword evidence="9 12" id="KW-1133">Transmembrane helix</keyword>
<feature type="transmembrane region" description="Helical" evidence="12">
    <location>
        <begin position="149"/>
        <end position="169"/>
    </location>
</feature>
<feature type="transmembrane region" description="Helical" evidence="12">
    <location>
        <begin position="403"/>
        <end position="425"/>
    </location>
</feature>
<dbReference type="GO" id="GO:0005886">
    <property type="term" value="C:plasma membrane"/>
    <property type="evidence" value="ECO:0007669"/>
    <property type="project" value="UniProtKB-SubCell"/>
</dbReference>
<reference evidence="13 14" key="1">
    <citation type="submission" date="2019-10" db="EMBL/GenBank/DDBJ databases">
        <title>Rubrobacter sp nov SCSIO 52915 isolated from a deep-sea sediment in the South China Sea.</title>
        <authorList>
            <person name="Chen R.W."/>
        </authorList>
    </citation>
    <scope>NUCLEOTIDE SEQUENCE [LARGE SCALE GENOMIC DNA]</scope>
    <source>
        <strain evidence="13 14">SCSIO 52915</strain>
    </source>
</reference>
<feature type="transmembrane region" description="Helical" evidence="12">
    <location>
        <begin position="245"/>
        <end position="270"/>
    </location>
</feature>
<name>A0A6G8PTW8_9ACTN</name>
<proteinExistence type="inferred from homology"/>
<evidence type="ECO:0000256" key="9">
    <source>
        <dbReference type="ARBA" id="ARBA00022989"/>
    </source>
</evidence>
<keyword evidence="8" id="KW-0249">Electron transport</keyword>
<evidence type="ECO:0000256" key="11">
    <source>
        <dbReference type="ARBA" id="ARBA00023136"/>
    </source>
</evidence>
<evidence type="ECO:0000256" key="7">
    <source>
        <dbReference type="ARBA" id="ARBA00022723"/>
    </source>
</evidence>
<evidence type="ECO:0000256" key="3">
    <source>
        <dbReference type="ARBA" id="ARBA00022448"/>
    </source>
</evidence>
<organism evidence="13 14">
    <name type="scientific">Rubrobacter marinus</name>
    <dbReference type="NCBI Taxonomy" id="2653852"/>
    <lineage>
        <taxon>Bacteria</taxon>
        <taxon>Bacillati</taxon>
        <taxon>Actinomycetota</taxon>
        <taxon>Rubrobacteria</taxon>
        <taxon>Rubrobacterales</taxon>
        <taxon>Rubrobacteraceae</taxon>
        <taxon>Rubrobacter</taxon>
    </lineage>
</organism>
<dbReference type="InterPro" id="IPR002585">
    <property type="entry name" value="Cyt-d_ubiquinol_oxidase_su_1"/>
</dbReference>
<evidence type="ECO:0000313" key="13">
    <source>
        <dbReference type="EMBL" id="QIN77773.1"/>
    </source>
</evidence>
<evidence type="ECO:0000256" key="8">
    <source>
        <dbReference type="ARBA" id="ARBA00022982"/>
    </source>
</evidence>
<accession>A0A6G8PTW8</accession>
<dbReference type="Proteomes" id="UP000502706">
    <property type="component" value="Chromosome"/>
</dbReference>
<dbReference type="RefSeq" id="WP_166395454.1">
    <property type="nucleotide sequence ID" value="NZ_CP045121.1"/>
</dbReference>
<feature type="transmembrane region" description="Helical" evidence="12">
    <location>
        <begin position="216"/>
        <end position="233"/>
    </location>
</feature>
<dbReference type="KEGG" id="rmar:GBA65_03740"/>